<dbReference type="GO" id="GO:0009451">
    <property type="term" value="P:RNA modification"/>
    <property type="evidence" value="ECO:0007669"/>
    <property type="project" value="InterPro"/>
</dbReference>
<dbReference type="Gene3D" id="1.25.40.10">
    <property type="entry name" value="Tetratricopeptide repeat domain"/>
    <property type="match status" value="1"/>
</dbReference>
<comment type="caution">
    <text evidence="3">The sequence shown here is derived from an EMBL/GenBank/DDBJ whole genome shotgun (WGS) entry which is preliminary data.</text>
</comment>
<evidence type="ECO:0000313" key="4">
    <source>
        <dbReference type="Proteomes" id="UP000197138"/>
    </source>
</evidence>
<accession>A0A218WP45</accession>
<protein>
    <submittedName>
        <fullName evidence="3">Uncharacterized protein</fullName>
    </submittedName>
</protein>
<dbReference type="PANTHER" id="PTHR47926:SF347">
    <property type="entry name" value="PENTATRICOPEPTIDE REPEAT-CONTAINING PROTEIN"/>
    <property type="match status" value="1"/>
</dbReference>
<evidence type="ECO:0000313" key="3">
    <source>
        <dbReference type="EMBL" id="OWM74416.1"/>
    </source>
</evidence>
<dbReference type="GO" id="GO:0003723">
    <property type="term" value="F:RNA binding"/>
    <property type="evidence" value="ECO:0007669"/>
    <property type="project" value="InterPro"/>
</dbReference>
<dbReference type="Proteomes" id="UP000197138">
    <property type="component" value="Unassembled WGS sequence"/>
</dbReference>
<sequence>MYAQGGEVSCSESVFNVMDSGASELGKLIHGHGVKVGLASDNPLVNALLLAMTLKMRASSIARCRMRMCSMIITLVDVISTSANLGPLRLGDGYMSSQFRRAGRVGSEECRVVSSTSMVGACASSGLGPAALDLFSRMKEEGVSLNSSIFTAILTACRHAGLVEEGRKHFESMMKDYSIITDVE</sequence>
<feature type="repeat" description="PPR" evidence="2">
    <location>
        <begin position="111"/>
        <end position="145"/>
    </location>
</feature>
<proteinExistence type="predicted"/>
<dbReference type="AlphaFoldDB" id="A0A218WP45"/>
<organism evidence="3 4">
    <name type="scientific">Punica granatum</name>
    <name type="common">Pomegranate</name>
    <dbReference type="NCBI Taxonomy" id="22663"/>
    <lineage>
        <taxon>Eukaryota</taxon>
        <taxon>Viridiplantae</taxon>
        <taxon>Streptophyta</taxon>
        <taxon>Embryophyta</taxon>
        <taxon>Tracheophyta</taxon>
        <taxon>Spermatophyta</taxon>
        <taxon>Magnoliopsida</taxon>
        <taxon>eudicotyledons</taxon>
        <taxon>Gunneridae</taxon>
        <taxon>Pentapetalae</taxon>
        <taxon>rosids</taxon>
        <taxon>malvids</taxon>
        <taxon>Myrtales</taxon>
        <taxon>Lythraceae</taxon>
        <taxon>Punica</taxon>
    </lineage>
</organism>
<evidence type="ECO:0000256" key="2">
    <source>
        <dbReference type="PROSITE-ProRule" id="PRU00708"/>
    </source>
</evidence>
<dbReference type="PROSITE" id="PS51375">
    <property type="entry name" value="PPR"/>
    <property type="match status" value="1"/>
</dbReference>
<dbReference type="InterPro" id="IPR011990">
    <property type="entry name" value="TPR-like_helical_dom_sf"/>
</dbReference>
<keyword evidence="1" id="KW-0677">Repeat</keyword>
<dbReference type="PANTHER" id="PTHR47926">
    <property type="entry name" value="PENTATRICOPEPTIDE REPEAT-CONTAINING PROTEIN"/>
    <property type="match status" value="1"/>
</dbReference>
<gene>
    <name evidence="3" type="ORF">CDL15_Pgr013320</name>
</gene>
<reference evidence="4" key="1">
    <citation type="journal article" date="2017" name="Plant J.">
        <title>The pomegranate (Punica granatum L.) genome and the genomics of punicalagin biosynthesis.</title>
        <authorList>
            <person name="Qin G."/>
            <person name="Xu C."/>
            <person name="Ming R."/>
            <person name="Tang H."/>
            <person name="Guyot R."/>
            <person name="Kramer E.M."/>
            <person name="Hu Y."/>
            <person name="Yi X."/>
            <person name="Qi Y."/>
            <person name="Xu X."/>
            <person name="Gao Z."/>
            <person name="Pan H."/>
            <person name="Jian J."/>
            <person name="Tian Y."/>
            <person name="Yue Z."/>
            <person name="Xu Y."/>
        </authorList>
    </citation>
    <scope>NUCLEOTIDE SEQUENCE [LARGE SCALE GENOMIC DNA]</scope>
    <source>
        <strain evidence="4">cv. Dabenzi</strain>
    </source>
</reference>
<dbReference type="InterPro" id="IPR046960">
    <property type="entry name" value="PPR_At4g14850-like_plant"/>
</dbReference>
<dbReference type="Pfam" id="PF01535">
    <property type="entry name" value="PPR"/>
    <property type="match status" value="2"/>
</dbReference>
<dbReference type="NCBIfam" id="TIGR00756">
    <property type="entry name" value="PPR"/>
    <property type="match status" value="1"/>
</dbReference>
<dbReference type="EMBL" id="MTKT01003779">
    <property type="protein sequence ID" value="OWM74416.1"/>
    <property type="molecule type" value="Genomic_DNA"/>
</dbReference>
<name>A0A218WP45_PUNGR</name>
<dbReference type="InterPro" id="IPR002885">
    <property type="entry name" value="PPR_rpt"/>
</dbReference>
<evidence type="ECO:0000256" key="1">
    <source>
        <dbReference type="ARBA" id="ARBA00022737"/>
    </source>
</evidence>